<dbReference type="GO" id="GO:0005829">
    <property type="term" value="C:cytosol"/>
    <property type="evidence" value="ECO:0007669"/>
    <property type="project" value="TreeGrafter"/>
</dbReference>
<dbReference type="KEGG" id="sva:SVA_2799"/>
<organism evidence="5 6">
    <name type="scientific">Sulfurifustis variabilis</name>
    <dbReference type="NCBI Taxonomy" id="1675686"/>
    <lineage>
        <taxon>Bacteria</taxon>
        <taxon>Pseudomonadati</taxon>
        <taxon>Pseudomonadota</taxon>
        <taxon>Gammaproteobacteria</taxon>
        <taxon>Acidiferrobacterales</taxon>
        <taxon>Acidiferrobacteraceae</taxon>
        <taxon>Sulfurifustis</taxon>
    </lineage>
</organism>
<dbReference type="InterPro" id="IPR050397">
    <property type="entry name" value="Env_Response_Regulators"/>
</dbReference>
<dbReference type="PANTHER" id="PTHR24567:SF74">
    <property type="entry name" value="HTH-TYPE TRANSCRIPTIONAL REGULATOR ARCR"/>
    <property type="match status" value="1"/>
</dbReference>
<keyword evidence="6" id="KW-1185">Reference proteome</keyword>
<evidence type="ECO:0000313" key="6">
    <source>
        <dbReference type="Proteomes" id="UP000218899"/>
    </source>
</evidence>
<evidence type="ECO:0000259" key="4">
    <source>
        <dbReference type="Pfam" id="PF13545"/>
    </source>
</evidence>
<dbReference type="Gene3D" id="2.60.120.10">
    <property type="entry name" value="Jelly Rolls"/>
    <property type="match status" value="1"/>
</dbReference>
<dbReference type="InterPro" id="IPR012318">
    <property type="entry name" value="HTH_CRP"/>
</dbReference>
<protein>
    <submittedName>
        <fullName evidence="5">Crp/Fnr family transcriptional regulator</fullName>
    </submittedName>
</protein>
<dbReference type="GO" id="GO:0003677">
    <property type="term" value="F:DNA binding"/>
    <property type="evidence" value="ECO:0007669"/>
    <property type="project" value="UniProtKB-KW"/>
</dbReference>
<dbReference type="InterPro" id="IPR036390">
    <property type="entry name" value="WH_DNA-bd_sf"/>
</dbReference>
<dbReference type="Proteomes" id="UP000218899">
    <property type="component" value="Chromosome"/>
</dbReference>
<dbReference type="PANTHER" id="PTHR24567">
    <property type="entry name" value="CRP FAMILY TRANSCRIPTIONAL REGULATORY PROTEIN"/>
    <property type="match status" value="1"/>
</dbReference>
<dbReference type="OrthoDB" id="8969464at2"/>
<dbReference type="SUPFAM" id="SSF46785">
    <property type="entry name" value="Winged helix' DNA-binding domain"/>
    <property type="match status" value="1"/>
</dbReference>
<gene>
    <name evidence="5" type="ORF">SVA_2799</name>
</gene>
<dbReference type="SUPFAM" id="SSF51206">
    <property type="entry name" value="cAMP-binding domain-like"/>
    <property type="match status" value="1"/>
</dbReference>
<evidence type="ECO:0000256" key="1">
    <source>
        <dbReference type="ARBA" id="ARBA00023015"/>
    </source>
</evidence>
<feature type="domain" description="HTH crp-type" evidence="4">
    <location>
        <begin position="152"/>
        <end position="217"/>
    </location>
</feature>
<dbReference type="Pfam" id="PF13545">
    <property type="entry name" value="HTH_Crp_2"/>
    <property type="match status" value="1"/>
</dbReference>
<dbReference type="EMBL" id="AP014936">
    <property type="protein sequence ID" value="BAU49347.1"/>
    <property type="molecule type" value="Genomic_DNA"/>
</dbReference>
<keyword evidence="3" id="KW-0804">Transcription</keyword>
<dbReference type="InterPro" id="IPR018490">
    <property type="entry name" value="cNMP-bd_dom_sf"/>
</dbReference>
<proteinExistence type="predicted"/>
<name>A0A1B4VF76_9GAMM</name>
<sequence length="235" mass="26003">MSSLKRAPPANRLIAALPRADRQRVLTKCKAVELTYAEVLCEPGQRIEHVYFPTSGLISLLTPVDRPPGVEVGMVGREGVAGMPLFLGVNISSVRALVQGSGSALRMTAASFRGQTARSSGLRRELNRYLYSFIVQVSQTAACNSRHQLGPRLARWLLMTHDRAQSDRFYLTQEFLAQMLSVQRAGVTRAASLLQKKKLISYKRGHITVLDRRGLERAACACYRAVNKICGKLPH</sequence>
<evidence type="ECO:0000256" key="2">
    <source>
        <dbReference type="ARBA" id="ARBA00023125"/>
    </source>
</evidence>
<dbReference type="InterPro" id="IPR014710">
    <property type="entry name" value="RmlC-like_jellyroll"/>
</dbReference>
<evidence type="ECO:0000256" key="3">
    <source>
        <dbReference type="ARBA" id="ARBA00023163"/>
    </source>
</evidence>
<reference evidence="5 6" key="1">
    <citation type="submission" date="2015-08" db="EMBL/GenBank/DDBJ databases">
        <title>Complete genome sequence of Sulfurifustis variabilis.</title>
        <authorList>
            <person name="Miura A."/>
            <person name="Kojima H."/>
            <person name="Fukui M."/>
        </authorList>
    </citation>
    <scope>NUCLEOTIDE SEQUENCE [LARGE SCALE GENOMIC DNA]</scope>
    <source>
        <strain evidence="6">skN76</strain>
    </source>
</reference>
<dbReference type="GO" id="GO:0003700">
    <property type="term" value="F:DNA-binding transcription factor activity"/>
    <property type="evidence" value="ECO:0007669"/>
    <property type="project" value="TreeGrafter"/>
</dbReference>
<dbReference type="RefSeq" id="WP_096461761.1">
    <property type="nucleotide sequence ID" value="NZ_AP014936.1"/>
</dbReference>
<dbReference type="AlphaFoldDB" id="A0A1B4VF76"/>
<keyword evidence="2" id="KW-0238">DNA-binding</keyword>
<evidence type="ECO:0000313" key="5">
    <source>
        <dbReference type="EMBL" id="BAU49347.1"/>
    </source>
</evidence>
<dbReference type="InterPro" id="IPR036388">
    <property type="entry name" value="WH-like_DNA-bd_sf"/>
</dbReference>
<dbReference type="Gene3D" id="1.10.10.10">
    <property type="entry name" value="Winged helix-like DNA-binding domain superfamily/Winged helix DNA-binding domain"/>
    <property type="match status" value="1"/>
</dbReference>
<keyword evidence="1" id="KW-0805">Transcription regulation</keyword>
<accession>A0A1B4VF76</accession>